<protein>
    <submittedName>
        <fullName evidence="1">Uncharacterized protein</fullName>
    </submittedName>
</protein>
<proteinExistence type="predicted"/>
<dbReference type="Proteomes" id="UP000467193">
    <property type="component" value="Chromosome"/>
</dbReference>
<evidence type="ECO:0000313" key="2">
    <source>
        <dbReference type="Proteomes" id="UP000467193"/>
    </source>
</evidence>
<name>A0A7I7QX56_9MYCO</name>
<keyword evidence="2" id="KW-1185">Reference proteome</keyword>
<sequence length="170" mass="18584">MGRFRALAGTVTLGATLGMPCAPQAAAEYEQYAMNGTYSVVSNGEWARMNDRYQDEPTVRSTWDVSTTCTSAITCSGTVTSSLGWTENVYTGTGNMWYVKHYVPDWIPCPDGTRAPGLQVYRFYPSTDEGLSKRISDLWVGEDQTTGESGNCGRNKSLVLNLPVKISKIA</sequence>
<organism evidence="1 2">
    <name type="scientific">Mycolicibacterium sediminis</name>
    <dbReference type="NCBI Taxonomy" id="1286180"/>
    <lineage>
        <taxon>Bacteria</taxon>
        <taxon>Bacillati</taxon>
        <taxon>Actinomycetota</taxon>
        <taxon>Actinomycetes</taxon>
        <taxon>Mycobacteriales</taxon>
        <taxon>Mycobacteriaceae</taxon>
        <taxon>Mycolicibacterium</taxon>
    </lineage>
</organism>
<dbReference type="EMBL" id="AP022588">
    <property type="protein sequence ID" value="BBY30928.1"/>
    <property type="molecule type" value="Genomic_DNA"/>
</dbReference>
<dbReference type="KEGG" id="msei:MSEDJ_50240"/>
<reference evidence="1 2" key="1">
    <citation type="journal article" date="2019" name="Emerg. Microbes Infect.">
        <title>Comprehensive subspecies identification of 175 nontuberculous mycobacteria species based on 7547 genomic profiles.</title>
        <authorList>
            <person name="Matsumoto Y."/>
            <person name="Kinjo T."/>
            <person name="Motooka D."/>
            <person name="Nabeya D."/>
            <person name="Jung N."/>
            <person name="Uechi K."/>
            <person name="Horii T."/>
            <person name="Iida T."/>
            <person name="Fujita J."/>
            <person name="Nakamura S."/>
        </authorList>
    </citation>
    <scope>NUCLEOTIDE SEQUENCE [LARGE SCALE GENOMIC DNA]</scope>
    <source>
        <strain evidence="1 2">JCM 17899</strain>
    </source>
</reference>
<accession>A0A7I7QX56</accession>
<evidence type="ECO:0000313" key="1">
    <source>
        <dbReference type="EMBL" id="BBY30928.1"/>
    </source>
</evidence>
<dbReference type="RefSeq" id="WP_246230793.1">
    <property type="nucleotide sequence ID" value="NZ_AP022588.1"/>
</dbReference>
<dbReference type="AlphaFoldDB" id="A0A7I7QX56"/>
<gene>
    <name evidence="1" type="ORF">MSEDJ_50240</name>
</gene>